<proteinExistence type="predicted"/>
<feature type="compositionally biased region" description="Polar residues" evidence="2">
    <location>
        <begin position="491"/>
        <end position="502"/>
    </location>
</feature>
<feature type="region of interest" description="Disordered" evidence="2">
    <location>
        <begin position="491"/>
        <end position="536"/>
    </location>
</feature>
<dbReference type="Proteomes" id="UP000789831">
    <property type="component" value="Unassembled WGS sequence"/>
</dbReference>
<evidence type="ECO:0000256" key="2">
    <source>
        <dbReference type="SAM" id="MobiDB-lite"/>
    </source>
</evidence>
<accession>A0A9N9BJW8</accession>
<dbReference type="EMBL" id="CAJVPL010001394">
    <property type="protein sequence ID" value="CAG8568948.1"/>
    <property type="molecule type" value="Genomic_DNA"/>
</dbReference>
<evidence type="ECO:0000256" key="1">
    <source>
        <dbReference type="SAM" id="Coils"/>
    </source>
</evidence>
<gene>
    <name evidence="3" type="ORF">AGERDE_LOCUS7539</name>
</gene>
<name>A0A9N9BJW8_9GLOM</name>
<keyword evidence="4" id="KW-1185">Reference proteome</keyword>
<comment type="caution">
    <text evidence="3">The sequence shown here is derived from an EMBL/GenBank/DDBJ whole genome shotgun (WGS) entry which is preliminary data.</text>
</comment>
<feature type="compositionally biased region" description="Pro residues" evidence="2">
    <location>
        <begin position="514"/>
        <end position="523"/>
    </location>
</feature>
<feature type="coiled-coil region" evidence="1">
    <location>
        <begin position="6"/>
        <end position="64"/>
    </location>
</feature>
<organism evidence="3 4">
    <name type="scientific">Ambispora gerdemannii</name>
    <dbReference type="NCBI Taxonomy" id="144530"/>
    <lineage>
        <taxon>Eukaryota</taxon>
        <taxon>Fungi</taxon>
        <taxon>Fungi incertae sedis</taxon>
        <taxon>Mucoromycota</taxon>
        <taxon>Glomeromycotina</taxon>
        <taxon>Glomeromycetes</taxon>
        <taxon>Archaeosporales</taxon>
        <taxon>Ambisporaceae</taxon>
        <taxon>Ambispora</taxon>
    </lineage>
</organism>
<reference evidence="3" key="1">
    <citation type="submission" date="2021-06" db="EMBL/GenBank/DDBJ databases">
        <authorList>
            <person name="Kallberg Y."/>
            <person name="Tangrot J."/>
            <person name="Rosling A."/>
        </authorList>
    </citation>
    <scope>NUCLEOTIDE SEQUENCE</scope>
    <source>
        <strain evidence="3">MT106</strain>
    </source>
</reference>
<sequence length="536" mass="62494">MTNQEIILTEEEIKELIEANEEVKRLQPLTTSLEKERNELLEKIKELEERVEELYDEGDEQVCNFCLLDFDDPTLLNFDTALATHQMVARNTPDGYSDIVFICGESKSTKSLSDKELLSQAFSFRLENKTRELEKELSITNEELKVEREEELLDKIKQQETEIIKLTQKIEQLKTLIPQELVNKLNAYEAENEKLKNQLEQLQQNEDKKSGKDCVSSISLNHIIDSSNNEVFKQVNDTLNESQIEWLNMVLRKKSWKQTDEFQQYISQFTEDMCDRVNIPILVRESFVSKGSFNSYRHKAHDIVQQILTHFSVRLEAPMRIESNSLDLERTYAIDITVYILNRLFRMHQDVVDNGWIELTTPDTKNHKIDELFKVIKTTQKNQAIIIVEFSFGRRAPLTKEDNDQVKLCRNSMRILNKLLQSVPKDKARVYLIQAVNGYIIIKYLVRPLPLIYILHQFARIRIPVSFDDFEQFAKDMAYLMTINKEPTGDNNIHITSVQNTPAKKRNDKNQPLPSSPKSPSPGSPLQRSDLFSYLE</sequence>
<protein>
    <submittedName>
        <fullName evidence="3">2276_t:CDS:1</fullName>
    </submittedName>
</protein>
<feature type="coiled-coil region" evidence="1">
    <location>
        <begin position="123"/>
        <end position="212"/>
    </location>
</feature>
<evidence type="ECO:0000313" key="3">
    <source>
        <dbReference type="EMBL" id="CAG8568948.1"/>
    </source>
</evidence>
<keyword evidence="1" id="KW-0175">Coiled coil</keyword>
<dbReference type="OrthoDB" id="2397787at2759"/>
<evidence type="ECO:0000313" key="4">
    <source>
        <dbReference type="Proteomes" id="UP000789831"/>
    </source>
</evidence>
<dbReference type="AlphaFoldDB" id="A0A9N9BJW8"/>